<accession>A0ABM9NTI2</accession>
<sequence>MKITHKLISLRKLYFLLFIVVFYNCKSTYKTQAFLTENIPPKPDYNLESSWAVLPWKYTDDFKVYASNQLDTLKADVFYVYPTLITDKKDTRWNAPITDVEQNETVVNKAVLMQASAFASSGKVYVPFYRQAHLRSYKLYKEGGKEAQELAYSDVKNAFEVYLKKYNKGRPIIMVGHSQGTTHTSRLLKEFFDGKPLQKQLIAAYIPGIRVKTKDFSVLKVMNSPNQTGGYVSWNTYKRNNYPKKDKDWYKGCVTTNPITWNDSNTTTLNQHKGFLYTNGKIYSKALTVEITDGLVWSTNPKFPLRFFMSFLKNYHAGDINLFWQDIRENAELRVNTWLATEQ</sequence>
<dbReference type="InterPro" id="IPR021440">
    <property type="entry name" value="DUF3089"/>
</dbReference>
<proteinExistence type="predicted"/>
<dbReference type="RefSeq" id="WP_348710359.1">
    <property type="nucleotide sequence ID" value="NZ_CAXIXW010000011.1"/>
</dbReference>
<protein>
    <recommendedName>
        <fullName evidence="3">DUF3089 domain-containing protein</fullName>
    </recommendedName>
</protein>
<evidence type="ECO:0000313" key="2">
    <source>
        <dbReference type="Proteomes" id="UP001497416"/>
    </source>
</evidence>
<comment type="caution">
    <text evidence="1">The sequence shown here is derived from an EMBL/GenBank/DDBJ whole genome shotgun (WGS) entry which is preliminary data.</text>
</comment>
<name>A0ABM9NTI2_9FLAO</name>
<evidence type="ECO:0008006" key="3">
    <source>
        <dbReference type="Google" id="ProtNLM"/>
    </source>
</evidence>
<dbReference type="SUPFAM" id="SSF53474">
    <property type="entry name" value="alpha/beta-Hydrolases"/>
    <property type="match status" value="1"/>
</dbReference>
<dbReference type="Pfam" id="PF11288">
    <property type="entry name" value="DUF3089"/>
    <property type="match status" value="1"/>
</dbReference>
<dbReference type="EMBL" id="CAXIXY010000003">
    <property type="protein sequence ID" value="CAL2078472.1"/>
    <property type="molecule type" value="Genomic_DNA"/>
</dbReference>
<reference evidence="1 2" key="1">
    <citation type="submission" date="2024-05" db="EMBL/GenBank/DDBJ databases">
        <authorList>
            <person name="Duchaud E."/>
        </authorList>
    </citation>
    <scope>NUCLEOTIDE SEQUENCE [LARGE SCALE GENOMIC DNA]</scope>
    <source>
        <strain evidence="1">Ena-SAMPLE-TAB-13-05-2024-13:56:06:370-140302</strain>
    </source>
</reference>
<organism evidence="1 2">
    <name type="scientific">Tenacibaculum platacis</name>
    <dbReference type="NCBI Taxonomy" id="3137852"/>
    <lineage>
        <taxon>Bacteria</taxon>
        <taxon>Pseudomonadati</taxon>
        <taxon>Bacteroidota</taxon>
        <taxon>Flavobacteriia</taxon>
        <taxon>Flavobacteriales</taxon>
        <taxon>Flavobacteriaceae</taxon>
        <taxon>Tenacibaculum</taxon>
    </lineage>
</organism>
<dbReference type="InterPro" id="IPR029058">
    <property type="entry name" value="AB_hydrolase_fold"/>
</dbReference>
<keyword evidence="2" id="KW-1185">Reference proteome</keyword>
<dbReference type="Proteomes" id="UP001497416">
    <property type="component" value="Unassembled WGS sequence"/>
</dbReference>
<gene>
    <name evidence="1" type="ORF">T190607A01A_10701</name>
</gene>
<evidence type="ECO:0000313" key="1">
    <source>
        <dbReference type="EMBL" id="CAL2078472.1"/>
    </source>
</evidence>